<organism evidence="2 3">
    <name type="scientific">Trinickia symbiotica</name>
    <dbReference type="NCBI Taxonomy" id="863227"/>
    <lineage>
        <taxon>Bacteria</taxon>
        <taxon>Pseudomonadati</taxon>
        <taxon>Pseudomonadota</taxon>
        <taxon>Betaproteobacteria</taxon>
        <taxon>Burkholderiales</taxon>
        <taxon>Burkholderiaceae</taxon>
        <taxon>Trinickia</taxon>
    </lineage>
</organism>
<comment type="caution">
    <text evidence="2">The sequence shown here is derived from an EMBL/GenBank/DDBJ whole genome shotgun (WGS) entry which is preliminary data.</text>
</comment>
<dbReference type="Proteomes" id="UP000240638">
    <property type="component" value="Unassembled WGS sequence"/>
</dbReference>
<dbReference type="SUPFAM" id="SSF53474">
    <property type="entry name" value="alpha/beta-Hydrolases"/>
    <property type="match status" value="1"/>
</dbReference>
<evidence type="ECO:0000313" key="3">
    <source>
        <dbReference type="Proteomes" id="UP000240638"/>
    </source>
</evidence>
<evidence type="ECO:0000313" key="2">
    <source>
        <dbReference type="EMBL" id="PTB21382.1"/>
    </source>
</evidence>
<dbReference type="InterPro" id="IPR029058">
    <property type="entry name" value="AB_hydrolase_fold"/>
</dbReference>
<dbReference type="AlphaFoldDB" id="A0A2T3XY14"/>
<dbReference type="RefSeq" id="WP_107149894.1">
    <property type="nucleotide sequence ID" value="NZ_PYUC01000003.1"/>
</dbReference>
<accession>A0A2T3XY14</accession>
<protein>
    <submittedName>
        <fullName evidence="2">Alpha/beta hydrolase</fullName>
    </submittedName>
</protein>
<dbReference type="Gene3D" id="3.40.50.1820">
    <property type="entry name" value="alpha/beta hydrolase"/>
    <property type="match status" value="2"/>
</dbReference>
<gene>
    <name evidence="2" type="ORF">C9I57_06905</name>
</gene>
<sequence length="237" mass="25968">MTFADFTPFRVATGGSAIFGLKGGSGAPLLLLHGHPRTHEIWHRCAQPLAQHFTVIATDLRGYGSSVEPEREDAASRVSKRALAQDQVDVMRRLGFEHFLVCAHEWGASVAHRMALDHPDAVDRLMLLDTAPSITDYDGAAELAAADSIDLEHDRADFERGRRVACPLRVLWGARSTVGQCADPIGEWQRMARDASGHALDCGSLIPEEAADALVAEMLDFFEARESDDLGETRTRH</sequence>
<proteinExistence type="predicted"/>
<dbReference type="InterPro" id="IPR050266">
    <property type="entry name" value="AB_hydrolase_sf"/>
</dbReference>
<keyword evidence="2" id="KW-0378">Hydrolase</keyword>
<dbReference type="EMBL" id="PYUC01000003">
    <property type="protein sequence ID" value="PTB21382.1"/>
    <property type="molecule type" value="Genomic_DNA"/>
</dbReference>
<dbReference type="Pfam" id="PF00561">
    <property type="entry name" value="Abhydrolase_1"/>
    <property type="match status" value="1"/>
</dbReference>
<evidence type="ECO:0000259" key="1">
    <source>
        <dbReference type="Pfam" id="PF00561"/>
    </source>
</evidence>
<dbReference type="InterPro" id="IPR000073">
    <property type="entry name" value="AB_hydrolase_1"/>
</dbReference>
<reference evidence="2 3" key="1">
    <citation type="submission" date="2018-03" db="EMBL/GenBank/DDBJ databases">
        <title>Whole genome analyses suggest that Burkholderia sensu lato contains two further novel genera in the rhizoxinica-symbiotica group Mycetohabitans gen. nov., and Trinickia gen. nov.: implications for the evolution of diazotrophy and nodulation in the Burkholderiaceae.</title>
        <authorList>
            <person name="Estrada De Los Santos P."/>
            <person name="Palmer M."/>
            <person name="Chavez-Ramirez B."/>
            <person name="Steenkamp E.T."/>
            <person name="Hirsch A.M."/>
            <person name="Manyaka P."/>
            <person name="Maluk M."/>
            <person name="Lafos M."/>
            <person name="Crook M."/>
            <person name="Gross E."/>
            <person name="Simon M.F."/>
            <person name="Bueno Dos Reis Junior F."/>
            <person name="Poole P.S."/>
            <person name="Venter S.N."/>
            <person name="James E.K."/>
        </authorList>
    </citation>
    <scope>NUCLEOTIDE SEQUENCE [LARGE SCALE GENOMIC DNA]</scope>
    <source>
        <strain evidence="2 3">JPY-366</strain>
    </source>
</reference>
<name>A0A2T3XY14_9BURK</name>
<feature type="domain" description="AB hydrolase-1" evidence="1">
    <location>
        <begin position="28"/>
        <end position="131"/>
    </location>
</feature>
<dbReference type="GO" id="GO:0016787">
    <property type="term" value="F:hydrolase activity"/>
    <property type="evidence" value="ECO:0007669"/>
    <property type="project" value="UniProtKB-KW"/>
</dbReference>
<dbReference type="PANTHER" id="PTHR43798">
    <property type="entry name" value="MONOACYLGLYCEROL LIPASE"/>
    <property type="match status" value="1"/>
</dbReference>